<dbReference type="InterPro" id="IPR018982">
    <property type="entry name" value="RQC_domain"/>
</dbReference>
<dbReference type="PROSITE" id="PS51194">
    <property type="entry name" value="HELICASE_CTER"/>
    <property type="match status" value="1"/>
</dbReference>
<evidence type="ECO:0000256" key="6">
    <source>
        <dbReference type="ARBA" id="ARBA00022840"/>
    </source>
</evidence>
<comment type="subcellular location">
    <subcellularLocation>
        <location evidence="1">Nucleus</location>
    </subcellularLocation>
</comment>
<dbReference type="GO" id="GO:0043138">
    <property type="term" value="F:3'-5' DNA helicase activity"/>
    <property type="evidence" value="ECO:0007669"/>
    <property type="project" value="UniProtKB-EC"/>
</dbReference>
<proteinExistence type="inferred from homology"/>
<name>A0A087SS40_AUXPR</name>
<dbReference type="InterPro" id="IPR014001">
    <property type="entry name" value="Helicase_ATP-bd"/>
</dbReference>
<feature type="region of interest" description="Disordered" evidence="12">
    <location>
        <begin position="1060"/>
        <end position="1105"/>
    </location>
</feature>
<feature type="compositionally biased region" description="Pro residues" evidence="12">
    <location>
        <begin position="47"/>
        <end position="56"/>
    </location>
</feature>
<dbReference type="InterPro" id="IPR032284">
    <property type="entry name" value="RecQ_Zn-bd"/>
</dbReference>
<dbReference type="Gene3D" id="1.10.10.10">
    <property type="entry name" value="Winged helix-like DNA-binding domain superfamily/Winged helix DNA-binding domain"/>
    <property type="match status" value="1"/>
</dbReference>
<dbReference type="PANTHER" id="PTHR13710:SF156">
    <property type="entry name" value="ATP-DEPENDENT DNA HELICASE Q-LIKE 4B"/>
    <property type="match status" value="1"/>
</dbReference>
<dbReference type="GO" id="GO:0009378">
    <property type="term" value="F:four-way junction helicase activity"/>
    <property type="evidence" value="ECO:0007669"/>
    <property type="project" value="TreeGrafter"/>
</dbReference>
<evidence type="ECO:0000313" key="16">
    <source>
        <dbReference type="Proteomes" id="UP000028924"/>
    </source>
</evidence>
<feature type="region of interest" description="Disordered" evidence="12">
    <location>
        <begin position="1021"/>
        <end position="1045"/>
    </location>
</feature>
<evidence type="ECO:0000256" key="11">
    <source>
        <dbReference type="ARBA" id="ARBA00034808"/>
    </source>
</evidence>
<accession>A0A087SS40</accession>
<keyword evidence="5 15" id="KW-0347">Helicase</keyword>
<dbReference type="GO" id="GO:0005524">
    <property type="term" value="F:ATP binding"/>
    <property type="evidence" value="ECO:0007669"/>
    <property type="project" value="UniProtKB-KW"/>
</dbReference>
<dbReference type="Gene3D" id="3.40.50.300">
    <property type="entry name" value="P-loop containing nucleotide triphosphate hydrolases"/>
    <property type="match status" value="2"/>
</dbReference>
<dbReference type="PANTHER" id="PTHR13710">
    <property type="entry name" value="DNA HELICASE RECQ FAMILY MEMBER"/>
    <property type="match status" value="1"/>
</dbReference>
<feature type="domain" description="Helicase C-terminal" evidence="14">
    <location>
        <begin position="509"/>
        <end position="649"/>
    </location>
</feature>
<keyword evidence="8" id="KW-0413">Isomerase</keyword>
<dbReference type="GeneID" id="23611676"/>
<dbReference type="STRING" id="3075.A0A087SS40"/>
<dbReference type="KEGG" id="apro:F751_0285"/>
<feature type="region of interest" description="Disordered" evidence="12">
    <location>
        <begin position="1"/>
        <end position="67"/>
    </location>
</feature>
<dbReference type="Proteomes" id="UP000028924">
    <property type="component" value="Unassembled WGS sequence"/>
</dbReference>
<dbReference type="CDD" id="cd17920">
    <property type="entry name" value="DEXHc_RecQ"/>
    <property type="match status" value="1"/>
</dbReference>
<dbReference type="PROSITE" id="PS00690">
    <property type="entry name" value="DEAH_ATP_HELICASE"/>
    <property type="match status" value="1"/>
</dbReference>
<protein>
    <recommendedName>
        <fullName evidence="11">DNA 3'-5' helicase</fullName>
        <ecNumber evidence="11">5.6.2.4</ecNumber>
    </recommendedName>
</protein>
<evidence type="ECO:0000256" key="12">
    <source>
        <dbReference type="SAM" id="MobiDB-lite"/>
    </source>
</evidence>
<dbReference type="SMART" id="SM00487">
    <property type="entry name" value="DEXDc"/>
    <property type="match status" value="1"/>
</dbReference>
<dbReference type="SUPFAM" id="SSF52540">
    <property type="entry name" value="P-loop containing nucleoside triphosphate hydrolases"/>
    <property type="match status" value="1"/>
</dbReference>
<sequence length="1124" mass="121002">MEDDDDAFFEGIDVDGLITGQSTGLAQEAPPSSWPAHNPPEQARARPAPPPPPPAPQALSEPERARRLAAVSAALAAAAEKMLDAEGDPGALATVMAESRRLREEKSALLAQPGESRSGTDAATRPQPLGGPGPASQFPEGGNPTGGPPWQQTSRASAPTVQAAPYRASSWVQGPGTAPPPLTNSYSHQGASLGWEEGGAPPQPPAWTPDKALARQAAGERVDATHDASWRGETFAWSRELRSLNTTRFGNSGFRHNQLAIMNASLAGKDVFVLMPTGTLMSVHWWMGHAGCTWRLLGCHEARASPAEAGPAAGNMSGGGKSLCYQLPAVLSTGITIVVSPLVSLIQDQVYHLGVLGIPAVCLGGSMGWEEQRAVYDDMTRDPEASKVLFITPEKLAASGRLQATLDQLHQRGCLARVVIDEAHCVSQWGHDFRKDYTRLSFFKQKYPSVPLMALTATATPRVQHDVVAQLGIHSCLMFTNSFNRPNLRYEVVKKKKVDTCCDEIATSIVKNYTEKCGIVYCLTRNECESVADKLEVGGHYHGSLTAEERENVQSEWTNGEVALIVATIAFGMGINKADVRFVIHFSLPKSLEGYLQESGRAGRDGRPATCLLYYSYADAAKSRHMLRQSAEENRSPLEQLKSNEESLNAMVAYCEEQVECRRVLMLHHFGEHSFDKSKCGGTCDNCARSATQSYVYEDQSEAAAKVLEASRAVGPASMSLLVDTVRGANTAAIRRAGLVGLAAHGCGRAFLKNGGEAERLIRRMVVQGLLLERTARQEVHMAVVATLSDWAGGAGHRKGGQRAAPVCSALAIARAGQGRARKHGAEEEDDPIDLCLDVEETAVRTQLMKTALHQLNAALRLQRNSARGPFTGAVQASLAACAPRTVQDFQAMVISGVSEQMKRQYGEHVVSAINQADAFLARMRTGGAQAEEFALDIRALTPSMAGAGMRQPKRARIDEQAWSDSEGEEAAWAAVGEQAVGILGKAHHGRGVDMVRMDRRSLWPTPVVPDCWTRVRMSQGVPTLAPPPPQTSPNPAENAARAHQGPMHAPMLEGFRYQAGTTTPPLRRPPASLQSPAWHGAGKGQEEPSSASRWQRRKAGTPEAAWARVRSLMTEPLGMHNQA</sequence>
<dbReference type="FunFam" id="3.40.50.300:FF:000340">
    <property type="entry name" value="Bloom syndrome, RecQ helicase"/>
    <property type="match status" value="1"/>
</dbReference>
<dbReference type="InterPro" id="IPR027417">
    <property type="entry name" value="P-loop_NTPase"/>
</dbReference>
<keyword evidence="3" id="KW-0547">Nucleotide-binding</keyword>
<evidence type="ECO:0000256" key="2">
    <source>
        <dbReference type="ARBA" id="ARBA00005446"/>
    </source>
</evidence>
<feature type="compositionally biased region" description="Basic and acidic residues" evidence="12">
    <location>
        <begin position="98"/>
        <end position="107"/>
    </location>
</feature>
<dbReference type="Pfam" id="PF00270">
    <property type="entry name" value="DEAD"/>
    <property type="match status" value="1"/>
</dbReference>
<dbReference type="EC" id="5.6.2.4" evidence="11"/>
<dbReference type="Pfam" id="PF09382">
    <property type="entry name" value="RQC"/>
    <property type="match status" value="1"/>
</dbReference>
<dbReference type="CDD" id="cd18794">
    <property type="entry name" value="SF2_C_RecQ"/>
    <property type="match status" value="1"/>
</dbReference>
<dbReference type="EMBL" id="KL662173">
    <property type="protein sequence ID" value="KFM28544.1"/>
    <property type="molecule type" value="Genomic_DNA"/>
</dbReference>
<dbReference type="GO" id="GO:0016787">
    <property type="term" value="F:hydrolase activity"/>
    <property type="evidence" value="ECO:0007669"/>
    <property type="project" value="UniProtKB-KW"/>
</dbReference>
<keyword evidence="6" id="KW-0067">ATP-binding</keyword>
<dbReference type="GO" id="GO:0005737">
    <property type="term" value="C:cytoplasm"/>
    <property type="evidence" value="ECO:0007669"/>
    <property type="project" value="TreeGrafter"/>
</dbReference>
<evidence type="ECO:0000259" key="14">
    <source>
        <dbReference type="PROSITE" id="PS51194"/>
    </source>
</evidence>
<evidence type="ECO:0000259" key="13">
    <source>
        <dbReference type="PROSITE" id="PS51192"/>
    </source>
</evidence>
<evidence type="ECO:0000256" key="5">
    <source>
        <dbReference type="ARBA" id="ARBA00022806"/>
    </source>
</evidence>
<keyword evidence="7" id="KW-0238">DNA-binding</keyword>
<dbReference type="GO" id="GO:0006260">
    <property type="term" value="P:DNA replication"/>
    <property type="evidence" value="ECO:0007669"/>
    <property type="project" value="InterPro"/>
</dbReference>
<gene>
    <name evidence="15" type="ORF">F751_0285</name>
</gene>
<comment type="catalytic activity">
    <reaction evidence="10">
        <text>Couples ATP hydrolysis with the unwinding of duplex DNA by translocating in the 3'-5' direction.</text>
        <dbReference type="EC" id="5.6.2.4"/>
    </reaction>
</comment>
<dbReference type="GO" id="GO:0003677">
    <property type="term" value="F:DNA binding"/>
    <property type="evidence" value="ECO:0007669"/>
    <property type="project" value="UniProtKB-KW"/>
</dbReference>
<dbReference type="OrthoDB" id="10261556at2759"/>
<dbReference type="InterPro" id="IPR011545">
    <property type="entry name" value="DEAD/DEAH_box_helicase_dom"/>
</dbReference>
<evidence type="ECO:0000256" key="3">
    <source>
        <dbReference type="ARBA" id="ARBA00022741"/>
    </source>
</evidence>
<dbReference type="PROSITE" id="PS51192">
    <property type="entry name" value="HELICASE_ATP_BIND_1"/>
    <property type="match status" value="1"/>
</dbReference>
<dbReference type="Pfam" id="PF00271">
    <property type="entry name" value="Helicase_C"/>
    <property type="match status" value="1"/>
</dbReference>
<dbReference type="Pfam" id="PF16124">
    <property type="entry name" value="RecQ_Zn_bind"/>
    <property type="match status" value="1"/>
</dbReference>
<evidence type="ECO:0000256" key="7">
    <source>
        <dbReference type="ARBA" id="ARBA00023125"/>
    </source>
</evidence>
<dbReference type="eggNOG" id="KOG0351">
    <property type="taxonomic scope" value="Eukaryota"/>
</dbReference>
<dbReference type="SMART" id="SM00490">
    <property type="entry name" value="HELICc"/>
    <property type="match status" value="1"/>
</dbReference>
<dbReference type="GO" id="GO:0005634">
    <property type="term" value="C:nucleus"/>
    <property type="evidence" value="ECO:0007669"/>
    <property type="project" value="UniProtKB-SubCell"/>
</dbReference>
<evidence type="ECO:0000256" key="9">
    <source>
        <dbReference type="ARBA" id="ARBA00023242"/>
    </source>
</evidence>
<evidence type="ECO:0000256" key="10">
    <source>
        <dbReference type="ARBA" id="ARBA00034617"/>
    </source>
</evidence>
<dbReference type="NCBIfam" id="TIGR00614">
    <property type="entry name" value="recQ_fam"/>
    <property type="match status" value="1"/>
</dbReference>
<organism evidence="15 16">
    <name type="scientific">Auxenochlorella protothecoides</name>
    <name type="common">Green microalga</name>
    <name type="synonym">Chlorella protothecoides</name>
    <dbReference type="NCBI Taxonomy" id="3075"/>
    <lineage>
        <taxon>Eukaryota</taxon>
        <taxon>Viridiplantae</taxon>
        <taxon>Chlorophyta</taxon>
        <taxon>core chlorophytes</taxon>
        <taxon>Trebouxiophyceae</taxon>
        <taxon>Chlorellales</taxon>
        <taxon>Chlorellaceae</taxon>
        <taxon>Auxenochlorella</taxon>
    </lineage>
</organism>
<evidence type="ECO:0000313" key="15">
    <source>
        <dbReference type="EMBL" id="KFM28544.1"/>
    </source>
</evidence>
<evidence type="ECO:0000256" key="8">
    <source>
        <dbReference type="ARBA" id="ARBA00023235"/>
    </source>
</evidence>
<feature type="compositionally biased region" description="Basic and acidic residues" evidence="12">
    <location>
        <begin position="218"/>
        <end position="227"/>
    </location>
</feature>
<dbReference type="FunFam" id="3.40.50.300:FF:001389">
    <property type="entry name" value="ATP-dependent DNA helicase RecQ"/>
    <property type="match status" value="1"/>
</dbReference>
<comment type="similarity">
    <text evidence="2">Belongs to the helicase family. RecQ subfamily.</text>
</comment>
<dbReference type="InterPro" id="IPR004589">
    <property type="entry name" value="DNA_helicase_ATP-dep_RecQ"/>
</dbReference>
<dbReference type="InterPro" id="IPR002464">
    <property type="entry name" value="DNA/RNA_helicase_DEAH_CS"/>
</dbReference>
<dbReference type="AlphaFoldDB" id="A0A087SS40"/>
<keyword evidence="9" id="KW-0539">Nucleus</keyword>
<reference evidence="15 16" key="1">
    <citation type="journal article" date="2014" name="BMC Genomics">
        <title>Oil accumulation mechanisms of the oleaginous microalga Chlorella protothecoides revealed through its genome, transcriptomes, and proteomes.</title>
        <authorList>
            <person name="Gao C."/>
            <person name="Wang Y."/>
            <person name="Shen Y."/>
            <person name="Yan D."/>
            <person name="He X."/>
            <person name="Dai J."/>
            <person name="Wu Q."/>
        </authorList>
    </citation>
    <scope>NUCLEOTIDE SEQUENCE [LARGE SCALE GENOMIC DNA]</scope>
    <source>
        <strain evidence="15 16">0710</strain>
    </source>
</reference>
<feature type="compositionally biased region" description="Polar residues" evidence="12">
    <location>
        <begin position="150"/>
        <end position="160"/>
    </location>
</feature>
<feature type="domain" description="Helicase ATP-binding" evidence="13">
    <location>
        <begin position="318"/>
        <end position="477"/>
    </location>
</feature>
<dbReference type="RefSeq" id="XP_011401578.1">
    <property type="nucleotide sequence ID" value="XM_011403276.1"/>
</dbReference>
<evidence type="ECO:0000256" key="1">
    <source>
        <dbReference type="ARBA" id="ARBA00004123"/>
    </source>
</evidence>
<dbReference type="GO" id="GO:0005694">
    <property type="term" value="C:chromosome"/>
    <property type="evidence" value="ECO:0007669"/>
    <property type="project" value="TreeGrafter"/>
</dbReference>
<evidence type="ECO:0000256" key="4">
    <source>
        <dbReference type="ARBA" id="ARBA00022801"/>
    </source>
</evidence>
<keyword evidence="16" id="KW-1185">Reference proteome</keyword>
<dbReference type="GO" id="GO:0000724">
    <property type="term" value="P:double-strand break repair via homologous recombination"/>
    <property type="evidence" value="ECO:0007669"/>
    <property type="project" value="TreeGrafter"/>
</dbReference>
<dbReference type="InterPro" id="IPR036388">
    <property type="entry name" value="WH-like_DNA-bd_sf"/>
</dbReference>
<dbReference type="InterPro" id="IPR001650">
    <property type="entry name" value="Helicase_C-like"/>
</dbReference>
<keyword evidence="4" id="KW-0378">Hydrolase</keyword>
<feature type="region of interest" description="Disordered" evidence="12">
    <location>
        <begin position="96"/>
        <end position="227"/>
    </location>
</feature>